<dbReference type="STRING" id="1341695.BBOMB_0431"/>
<evidence type="ECO:0000313" key="2">
    <source>
        <dbReference type="EMBL" id="KFF31099.1"/>
    </source>
</evidence>
<comment type="caution">
    <text evidence="2">The sequence shown here is derived from an EMBL/GenBank/DDBJ whole genome shotgun (WGS) entry which is preliminary data.</text>
</comment>
<evidence type="ECO:0000313" key="3">
    <source>
        <dbReference type="Proteomes" id="UP000028730"/>
    </source>
</evidence>
<gene>
    <name evidence="2" type="ORF">BBOMB_0431</name>
</gene>
<accession>A0A080N5Y0</accession>
<reference evidence="2 3" key="1">
    <citation type="journal article" date="2014" name="Appl. Environ. Microbiol.">
        <title>Genomic encyclopedia of type strains of the genus Bifidobacterium.</title>
        <authorList>
            <person name="Milani C."/>
            <person name="Lugli G.A."/>
            <person name="Duranti S."/>
            <person name="Turroni F."/>
            <person name="Bottacini F."/>
            <person name="Mangifesta M."/>
            <person name="Sanchez B."/>
            <person name="Viappiani A."/>
            <person name="Mancabelli L."/>
            <person name="Taminiau B."/>
            <person name="Delcenserie V."/>
            <person name="Barrangou R."/>
            <person name="Margolles A."/>
            <person name="van Sinderen D."/>
            <person name="Ventura M."/>
        </authorList>
    </citation>
    <scope>NUCLEOTIDE SEQUENCE [LARGE SCALE GENOMIC DNA]</scope>
    <source>
        <strain evidence="2 3">DSM 19703</strain>
    </source>
</reference>
<evidence type="ECO:0000256" key="1">
    <source>
        <dbReference type="SAM" id="MobiDB-lite"/>
    </source>
</evidence>
<dbReference type="Proteomes" id="UP000028730">
    <property type="component" value="Unassembled WGS sequence"/>
</dbReference>
<keyword evidence="3" id="KW-1185">Reference proteome</keyword>
<feature type="compositionally biased region" description="Basic and acidic residues" evidence="1">
    <location>
        <begin position="228"/>
        <end position="242"/>
    </location>
</feature>
<name>A0A080N5Y0_9BIFI</name>
<feature type="region of interest" description="Disordered" evidence="1">
    <location>
        <begin position="221"/>
        <end position="247"/>
    </location>
</feature>
<feature type="region of interest" description="Disordered" evidence="1">
    <location>
        <begin position="301"/>
        <end position="353"/>
    </location>
</feature>
<dbReference type="AlphaFoldDB" id="A0A080N5Y0"/>
<proteinExistence type="predicted"/>
<dbReference type="RefSeq" id="WP_052377345.1">
    <property type="nucleotide sequence ID" value="NZ_ATLK01000001.1"/>
</dbReference>
<dbReference type="EMBL" id="ATLK01000001">
    <property type="protein sequence ID" value="KFF31099.1"/>
    <property type="molecule type" value="Genomic_DNA"/>
</dbReference>
<protein>
    <recommendedName>
        <fullName evidence="4">Periplasmic binding protein domain-containing protein</fullName>
    </recommendedName>
</protein>
<sequence length="452" mass="48675">MQDFVDSHLSNGNKEHGRHTTIILAPAVSSDDNQYGDYVTRPQHIEDGVDHNVGTGPTSEDSEAHQRFVSALKSARKAGAHVVLISQSISGFVPDLYVQMSTPRAIGELQARQLVEKLAIDKATANHPKAIEVMLPSKETSDSLLGSIAGKTDSAQQKERQDNKEEASVTVSDDFAQEAFAGVWSVLGQYFKDGRVFSPSSRLDAQSTQDDWRNVAFPAQKSSQVSDELEKRLSVSDKDDKTSQPAHIDGIVAMNDFVSDAVIDKLTDLKYQGSSADINPDISISGILGTITGQHNLYRQTVPKPNMGLTSKTQTPQNPNDSTTNPTSPELDDNQKTGGLATHDPSQSVQPDMSWPIVTGFGVYTDMIPRIVDGKQWMTGMEDLHGVADTIANANVSLVTGTNVSTMPEVSNKEVNGVKTPVITAKLIAVSAGNLKKEMIDPGYVSMADAGL</sequence>
<dbReference type="eggNOG" id="COG4213">
    <property type="taxonomic scope" value="Bacteria"/>
</dbReference>
<evidence type="ECO:0008006" key="4">
    <source>
        <dbReference type="Google" id="ProtNLM"/>
    </source>
</evidence>
<organism evidence="2 3">
    <name type="scientific">Bifidobacterium bombi DSM 19703</name>
    <dbReference type="NCBI Taxonomy" id="1341695"/>
    <lineage>
        <taxon>Bacteria</taxon>
        <taxon>Bacillati</taxon>
        <taxon>Actinomycetota</taxon>
        <taxon>Actinomycetes</taxon>
        <taxon>Bifidobacteriales</taxon>
        <taxon>Bifidobacteriaceae</taxon>
        <taxon>Bifidobacterium</taxon>
    </lineage>
</organism>
<feature type="compositionally biased region" description="Polar residues" evidence="1">
    <location>
        <begin position="308"/>
        <end position="328"/>
    </location>
</feature>
<dbReference type="Gene3D" id="3.40.50.2300">
    <property type="match status" value="3"/>
</dbReference>